<dbReference type="PANTHER" id="PTHR46355">
    <property type="entry name" value="UPF0428 PROTEIN CXORF56"/>
    <property type="match status" value="1"/>
</dbReference>
<protein>
    <recommendedName>
        <fullName evidence="2">STING ER exit protein</fullName>
    </recommendedName>
</protein>
<dbReference type="InterPro" id="IPR029704">
    <property type="entry name" value="STEEP-like"/>
</dbReference>
<feature type="domain" description="STEEP1" evidence="3">
    <location>
        <begin position="28"/>
        <end position="132"/>
    </location>
</feature>
<evidence type="ECO:0000256" key="2">
    <source>
        <dbReference type="ARBA" id="ARBA00024237"/>
    </source>
</evidence>
<sequence>MNKEQKPRVRKRVTHIVTDNKDRHNYGSEKPLFIYCCICGQMSLILDCPIEKLPERPRDKSKVVDVKKRAHKVIATEASASSCVYIRWPDGIEKQYRRYCKSCGLLLLYRHSVKGHVAEFIVQGALSLQEGNVGLSASALATRTAKLDGTDAGEANVKLLTALASQAEAMAQQSGSTMAPPVNPLSTSAKLRRSVQQQETSQGVDTAVTVSTIEDEEEEAEAKEVADSYAANARVIEAQMIRRGIIKRRLVDEVCAVTNLLPFLLSLVL</sequence>
<evidence type="ECO:0000256" key="1">
    <source>
        <dbReference type="ARBA" id="ARBA00024205"/>
    </source>
</evidence>
<dbReference type="Pfam" id="PF25809">
    <property type="entry name" value="STEEP1"/>
    <property type="match status" value="1"/>
</dbReference>
<dbReference type="AlphaFoldDB" id="A0A5K3FBZ4"/>
<dbReference type="GO" id="GO:0005737">
    <property type="term" value="C:cytoplasm"/>
    <property type="evidence" value="ECO:0007669"/>
    <property type="project" value="GOC"/>
</dbReference>
<dbReference type="WBParaSite" id="MCU_006961-RA">
    <property type="protein sequence ID" value="MCU_006961-RA"/>
    <property type="gene ID" value="MCU_006961"/>
</dbReference>
<accession>A0A5K3FBZ4</accession>
<dbReference type="InterPro" id="IPR057965">
    <property type="entry name" value="STEEP1_dom"/>
</dbReference>
<evidence type="ECO:0000259" key="3">
    <source>
        <dbReference type="Pfam" id="PF25809"/>
    </source>
</evidence>
<comment type="similarity">
    <text evidence="1">Belongs to the STEEP1 family.</text>
</comment>
<dbReference type="GO" id="GO:0006888">
    <property type="term" value="P:endoplasmic reticulum to Golgi vesicle-mediated transport"/>
    <property type="evidence" value="ECO:0007669"/>
    <property type="project" value="TreeGrafter"/>
</dbReference>
<evidence type="ECO:0000313" key="4">
    <source>
        <dbReference type="WBParaSite" id="MCU_006961-RA"/>
    </source>
</evidence>
<reference evidence="4" key="1">
    <citation type="submission" date="2019-11" db="UniProtKB">
        <authorList>
            <consortium name="WormBaseParasite"/>
        </authorList>
    </citation>
    <scope>IDENTIFICATION</scope>
</reference>
<dbReference type="GO" id="GO:0090158">
    <property type="term" value="P:endoplasmic reticulum membrane organization"/>
    <property type="evidence" value="ECO:0007669"/>
    <property type="project" value="TreeGrafter"/>
</dbReference>
<name>A0A5K3FBZ4_MESCO</name>
<organism evidence="4">
    <name type="scientific">Mesocestoides corti</name>
    <name type="common">Flatworm</name>
    <dbReference type="NCBI Taxonomy" id="53468"/>
    <lineage>
        <taxon>Eukaryota</taxon>
        <taxon>Metazoa</taxon>
        <taxon>Spiralia</taxon>
        <taxon>Lophotrochozoa</taxon>
        <taxon>Platyhelminthes</taxon>
        <taxon>Cestoda</taxon>
        <taxon>Eucestoda</taxon>
        <taxon>Cyclophyllidea</taxon>
        <taxon>Mesocestoididae</taxon>
        <taxon>Mesocestoides</taxon>
    </lineage>
</organism>
<dbReference type="PANTHER" id="PTHR46355:SF1">
    <property type="entry name" value="STING ER EXIT PROTEIN"/>
    <property type="match status" value="1"/>
</dbReference>
<proteinExistence type="inferred from homology"/>